<dbReference type="STRING" id="595494.Tola_1988"/>
<dbReference type="Pfam" id="PF07045">
    <property type="entry name" value="DUF1330"/>
    <property type="match status" value="1"/>
</dbReference>
<evidence type="ECO:0000313" key="3">
    <source>
        <dbReference type="Proteomes" id="UP000009073"/>
    </source>
</evidence>
<dbReference type="PANTHER" id="PTHR41521">
    <property type="match status" value="1"/>
</dbReference>
<dbReference type="HOGENOM" id="CLU_145407_0_1_6"/>
<dbReference type="InterPro" id="IPR010753">
    <property type="entry name" value="DUF1330"/>
</dbReference>
<gene>
    <name evidence="2" type="ordered locus">Tola_1988</name>
</gene>
<accession>C4L7H1</accession>
<protein>
    <recommendedName>
        <fullName evidence="1">DUF1330 domain-containing protein</fullName>
    </recommendedName>
</protein>
<evidence type="ECO:0000313" key="2">
    <source>
        <dbReference type="EMBL" id="ACQ93587.1"/>
    </source>
</evidence>
<keyword evidence="3" id="KW-1185">Reference proteome</keyword>
<reference evidence="2 3" key="2">
    <citation type="journal article" date="2011" name="Stand. Genomic Sci.">
        <title>Complete genome sequence of Tolumonas auensis type strain (TA 4).</title>
        <authorList>
            <person name="Chertkov O."/>
            <person name="Copeland A."/>
            <person name="Lucas S."/>
            <person name="Lapidus A."/>
            <person name="Berry K.W."/>
            <person name="Detter J.C."/>
            <person name="Del Rio T.G."/>
            <person name="Hammon N."/>
            <person name="Dalin E."/>
            <person name="Tice H."/>
            <person name="Pitluck S."/>
            <person name="Richardson P."/>
            <person name="Bruce D."/>
            <person name="Goodwin L."/>
            <person name="Han C."/>
            <person name="Tapia R."/>
            <person name="Saunders E."/>
            <person name="Schmutz J."/>
            <person name="Brettin T."/>
            <person name="Larimer F."/>
            <person name="Land M."/>
            <person name="Hauser L."/>
            <person name="Spring S."/>
            <person name="Rohde M."/>
            <person name="Kyrpides N.C."/>
            <person name="Ivanova N."/>
            <person name="Goker M."/>
            <person name="Beller H.R."/>
            <person name="Klenk H.P."/>
            <person name="Woyke T."/>
        </authorList>
    </citation>
    <scope>NUCLEOTIDE SEQUENCE [LARGE SCALE GENOMIC DNA]</scope>
    <source>
        <strain evidence="3">DSM 9187 / TA4</strain>
    </source>
</reference>
<dbReference type="AlphaFoldDB" id="C4L7H1"/>
<dbReference type="Gene3D" id="3.30.70.100">
    <property type="match status" value="1"/>
</dbReference>
<dbReference type="SUPFAM" id="SSF54909">
    <property type="entry name" value="Dimeric alpha+beta barrel"/>
    <property type="match status" value="1"/>
</dbReference>
<dbReference type="RefSeq" id="WP_015879055.1">
    <property type="nucleotide sequence ID" value="NC_012691.1"/>
</dbReference>
<dbReference type="InterPro" id="IPR011008">
    <property type="entry name" value="Dimeric_a/b-barrel"/>
</dbReference>
<dbReference type="Proteomes" id="UP000009073">
    <property type="component" value="Chromosome"/>
</dbReference>
<sequence length="99" mass="10804">MANPVYFIIDVKITDPEGMKPYQAKVAATFEAFGGKRIVAGGKVESLEGNAPQGKIVIVQFDNMEQAHAWHDSPEYQTIIGYRHAAAESHAYLVEGVAL</sequence>
<dbReference type="PANTHER" id="PTHR41521:SF4">
    <property type="entry name" value="BLR0684 PROTEIN"/>
    <property type="match status" value="1"/>
</dbReference>
<dbReference type="EMBL" id="CP001616">
    <property type="protein sequence ID" value="ACQ93587.1"/>
    <property type="molecule type" value="Genomic_DNA"/>
</dbReference>
<name>C4L7H1_TOLAT</name>
<dbReference type="OrthoDB" id="9806380at2"/>
<reference evidence="3" key="1">
    <citation type="submission" date="2009-05" db="EMBL/GenBank/DDBJ databases">
        <title>Complete sequence of Tolumonas auensis DSM 9187.</title>
        <authorList>
            <consortium name="US DOE Joint Genome Institute"/>
            <person name="Lucas S."/>
            <person name="Copeland A."/>
            <person name="Lapidus A."/>
            <person name="Glavina del Rio T."/>
            <person name="Tice H."/>
            <person name="Bruce D."/>
            <person name="Goodwin L."/>
            <person name="Pitluck S."/>
            <person name="Chertkov O."/>
            <person name="Brettin T."/>
            <person name="Detter J.C."/>
            <person name="Han C."/>
            <person name="Larimer F."/>
            <person name="Land M."/>
            <person name="Hauser L."/>
            <person name="Kyrpides N."/>
            <person name="Mikhailova N."/>
            <person name="Spring S."/>
            <person name="Beller H."/>
        </authorList>
    </citation>
    <scope>NUCLEOTIDE SEQUENCE [LARGE SCALE GENOMIC DNA]</scope>
    <source>
        <strain evidence="3">DSM 9187 / TA4</strain>
    </source>
</reference>
<proteinExistence type="predicted"/>
<dbReference type="eggNOG" id="COG5470">
    <property type="taxonomic scope" value="Bacteria"/>
</dbReference>
<dbReference type="KEGG" id="tau:Tola_1988"/>
<evidence type="ECO:0000259" key="1">
    <source>
        <dbReference type="Pfam" id="PF07045"/>
    </source>
</evidence>
<organism evidence="2 3">
    <name type="scientific">Tolumonas auensis (strain DSM 9187 / NBRC 110442 / TA 4)</name>
    <dbReference type="NCBI Taxonomy" id="595494"/>
    <lineage>
        <taxon>Bacteria</taxon>
        <taxon>Pseudomonadati</taxon>
        <taxon>Pseudomonadota</taxon>
        <taxon>Gammaproteobacteria</taxon>
        <taxon>Aeromonadales</taxon>
        <taxon>Aeromonadaceae</taxon>
        <taxon>Tolumonas</taxon>
    </lineage>
</organism>
<feature type="domain" description="DUF1330" evidence="1">
    <location>
        <begin position="5"/>
        <end position="97"/>
    </location>
</feature>